<accession>A0A0M9DG15</accession>
<dbReference type="Proteomes" id="UP000037749">
    <property type="component" value="Unassembled WGS sequence"/>
</dbReference>
<dbReference type="PANTHER" id="PTHR43135:SF3">
    <property type="entry name" value="ALPHA-D-RIBOSE 1-METHYLPHOSPHONATE 5-TRIPHOSPHATE DIPHOSPHATASE"/>
    <property type="match status" value="1"/>
</dbReference>
<protein>
    <submittedName>
        <fullName evidence="2">Imidazolonepropionase related amidohydrolase</fullName>
    </submittedName>
</protein>
<dbReference type="InterPro" id="IPR032466">
    <property type="entry name" value="Metal_Hydrolase"/>
</dbReference>
<name>A0A0M9DG15_9LACO</name>
<dbReference type="EMBL" id="JXCZ01000001">
    <property type="protein sequence ID" value="KOY79837.1"/>
    <property type="molecule type" value="Genomic_DNA"/>
</dbReference>
<keyword evidence="2" id="KW-0378">Hydrolase</keyword>
<dbReference type="GO" id="GO:0016810">
    <property type="term" value="F:hydrolase activity, acting on carbon-nitrogen (but not peptide) bonds"/>
    <property type="evidence" value="ECO:0007669"/>
    <property type="project" value="InterPro"/>
</dbReference>
<evidence type="ECO:0000313" key="2">
    <source>
        <dbReference type="EMBL" id="KOY79837.1"/>
    </source>
</evidence>
<evidence type="ECO:0000313" key="3">
    <source>
        <dbReference type="Proteomes" id="UP000037749"/>
    </source>
</evidence>
<comment type="caution">
    <text evidence="2">The sequence shown here is derived from an EMBL/GenBank/DDBJ whole genome shotgun (WGS) entry which is preliminary data.</text>
</comment>
<dbReference type="InterPro" id="IPR051781">
    <property type="entry name" value="Metallo-dep_Hydrolase"/>
</dbReference>
<sequence>MHRKIFKNANIFDGVHEDVFKDFSFAVDVETGKITEIAQEISPAADDEVIDVNHKFVAPGLINAHTHITSDPNISTGGDKDVVETTVDAIKALREFLKSGCTYVRQCGARYGIDIPIKRLITEGKIDNVPHVMASGKAFTMTGGHGDYANGGNVVDSPDEMRKKIREGLKAGADCIKIMASGGVMSPGDFMDEAQLTIDEMKVAVYEAHNKHKIVAAHAEGNPGIRNAIEAGVDSIEHGFYVDDEEIAMMKERGTYIVPTIIAAASVTEKGKETLPKWEHQKMANAMDDAYTNVKKAYQNGVNIALGTDAGTPYNYFDMTTPKELEMMVERIGMSEFEAYRTSYKAAELMKIDDEYGSIEKDKYADFIIIDDNPMEDIKAVQQTDKEVYVSGRKEF</sequence>
<feature type="domain" description="Amidohydrolase-related" evidence="1">
    <location>
        <begin position="56"/>
        <end position="392"/>
    </location>
</feature>
<dbReference type="InterPro" id="IPR011059">
    <property type="entry name" value="Metal-dep_hydrolase_composite"/>
</dbReference>
<dbReference type="PANTHER" id="PTHR43135">
    <property type="entry name" value="ALPHA-D-RIBOSE 1-METHYLPHOSPHONATE 5-TRIPHOSPHATE DIPHOSPHATASE"/>
    <property type="match status" value="1"/>
</dbReference>
<dbReference type="RefSeq" id="WP_053796050.1">
    <property type="nucleotide sequence ID" value="NZ_JXCZ01000001.1"/>
</dbReference>
<dbReference type="Gene3D" id="2.30.40.10">
    <property type="entry name" value="Urease, subunit C, domain 1"/>
    <property type="match status" value="1"/>
</dbReference>
<dbReference type="Pfam" id="PF01979">
    <property type="entry name" value="Amidohydro_1"/>
    <property type="match status" value="1"/>
</dbReference>
<organism evidence="2 3">
    <name type="scientific">Apilactobacillus kunkeei</name>
    <dbReference type="NCBI Taxonomy" id="148814"/>
    <lineage>
        <taxon>Bacteria</taxon>
        <taxon>Bacillati</taxon>
        <taxon>Bacillota</taxon>
        <taxon>Bacilli</taxon>
        <taxon>Lactobacillales</taxon>
        <taxon>Lactobacillaceae</taxon>
        <taxon>Apilactobacillus</taxon>
    </lineage>
</organism>
<evidence type="ECO:0000259" key="1">
    <source>
        <dbReference type="Pfam" id="PF01979"/>
    </source>
</evidence>
<dbReference type="SUPFAM" id="SSF51338">
    <property type="entry name" value="Composite domain of metallo-dependent hydrolases"/>
    <property type="match status" value="1"/>
</dbReference>
<proteinExistence type="predicted"/>
<dbReference type="PATRIC" id="fig|148814.9.peg.18"/>
<dbReference type="CDD" id="cd01299">
    <property type="entry name" value="Met_dep_hydrolase_A"/>
    <property type="match status" value="1"/>
</dbReference>
<dbReference type="SUPFAM" id="SSF51556">
    <property type="entry name" value="Metallo-dependent hydrolases"/>
    <property type="match status" value="1"/>
</dbReference>
<dbReference type="InterPro" id="IPR057744">
    <property type="entry name" value="OTAase-like"/>
</dbReference>
<dbReference type="Gene3D" id="3.20.20.140">
    <property type="entry name" value="Metal-dependent hydrolases"/>
    <property type="match status" value="1"/>
</dbReference>
<gene>
    <name evidence="2" type="ORF">RZ72_04280</name>
</gene>
<dbReference type="InterPro" id="IPR006680">
    <property type="entry name" value="Amidohydro-rel"/>
</dbReference>
<reference evidence="2 3" key="1">
    <citation type="journal article" date="2015" name="Genome Biol. Evol.">
        <title>Functionally Structured Genomes in Lactobacillus kunkeei Colonizing the Honey Crop and Food Products of Honeybees and Stingless Bees.</title>
        <authorList>
            <person name="Tamarit D."/>
            <person name="Ellegaard K.M."/>
            <person name="Wikander J."/>
            <person name="Olofsson T."/>
            <person name="Vasquez A."/>
            <person name="Andersson S.G."/>
        </authorList>
    </citation>
    <scope>NUCLEOTIDE SEQUENCE [LARGE SCALE GENOMIC DNA]</scope>
    <source>
        <strain evidence="2 3">LAla</strain>
    </source>
</reference>
<dbReference type="AlphaFoldDB" id="A0A0M9DG15"/>